<evidence type="ECO:0000256" key="2">
    <source>
        <dbReference type="SAM" id="MobiDB-lite"/>
    </source>
</evidence>
<dbReference type="PANTHER" id="PTHR43327:SF10">
    <property type="entry name" value="STOMATIN-LIKE PROTEIN 2, MITOCHONDRIAL"/>
    <property type="match status" value="1"/>
</dbReference>
<reference evidence="4 5" key="1">
    <citation type="submission" date="2020-04" db="EMBL/GenBank/DDBJ databases">
        <authorList>
            <person name="Basu S."/>
            <person name="Maruthanayagam V."/>
            <person name="Chakraborty S."/>
            <person name="Pramanik A."/>
            <person name="Mukherjee J."/>
            <person name="Brink B."/>
        </authorList>
    </citation>
    <scope>NUCLEOTIDE SEQUENCE [LARGE SCALE GENOMIC DNA]</scope>
    <source>
        <strain evidence="4 5">AP17</strain>
    </source>
</reference>
<organism evidence="4 5">
    <name type="scientific">Oxynema aestuarii AP17</name>
    <dbReference type="NCBI Taxonomy" id="2064643"/>
    <lineage>
        <taxon>Bacteria</taxon>
        <taxon>Bacillati</taxon>
        <taxon>Cyanobacteriota</taxon>
        <taxon>Cyanophyceae</taxon>
        <taxon>Oscillatoriophycideae</taxon>
        <taxon>Oscillatoriales</taxon>
        <taxon>Oscillatoriaceae</taxon>
        <taxon>Oxynema</taxon>
        <taxon>Oxynema aestuarii</taxon>
    </lineage>
</organism>
<dbReference type="Proteomes" id="UP000500857">
    <property type="component" value="Chromosome"/>
</dbReference>
<dbReference type="SMART" id="SM00244">
    <property type="entry name" value="PHB"/>
    <property type="match status" value="1"/>
</dbReference>
<evidence type="ECO:0000313" key="4">
    <source>
        <dbReference type="EMBL" id="QIZ71483.1"/>
    </source>
</evidence>
<sequence>MDTVLGFLVPIIFAAFGYTASGFKVVNEGNEALVERLGKFNRKLGPGVNFVWPYLETIVLEDTVREQVLDVPPQNAITKDNVAIKVDAVVYWKIVDLRKAYYEINNVDLAIKNLTLTTLRSTIGQMKLQETFYSTDQINKSVLTNLDKETASWGLKVLRIEVQDLDPPATVLESMEQEQAAEIKKRAAILEAEATAEAMAHILQTLDTKLGSEEILKYLIAKRYVDANEHLGKSPNSKVIFMDPKALSQALAELIQMPPHSPSNNSSNGNSPNGGNSGQSQP</sequence>
<dbReference type="KEGG" id="oxy:HCG48_13585"/>
<protein>
    <submittedName>
        <fullName evidence="4">Paraslipin</fullName>
    </submittedName>
</protein>
<dbReference type="RefSeq" id="WP_168569635.1">
    <property type="nucleotide sequence ID" value="NZ_CP051167.1"/>
</dbReference>
<feature type="compositionally biased region" description="Low complexity" evidence="2">
    <location>
        <begin position="262"/>
        <end position="274"/>
    </location>
</feature>
<proteinExistence type="inferred from homology"/>
<dbReference type="PRINTS" id="PR00721">
    <property type="entry name" value="STOMATIN"/>
</dbReference>
<dbReference type="CDD" id="cd08829">
    <property type="entry name" value="SPFH_paraslipin"/>
    <property type="match status" value="1"/>
</dbReference>
<dbReference type="FunFam" id="3.30.479.30:FF:000004">
    <property type="entry name" value="Putative membrane protease family, stomatin"/>
    <property type="match status" value="1"/>
</dbReference>
<feature type="region of interest" description="Disordered" evidence="2">
    <location>
        <begin position="255"/>
        <end position="282"/>
    </location>
</feature>
<dbReference type="InterPro" id="IPR050710">
    <property type="entry name" value="Band7/mec-2_domain"/>
</dbReference>
<name>A0A6H1U0D7_9CYAN</name>
<comment type="similarity">
    <text evidence="1">Belongs to the band 7/mec-2 family.</text>
</comment>
<dbReference type="InterPro" id="IPR001107">
    <property type="entry name" value="Band_7"/>
</dbReference>
<dbReference type="PANTHER" id="PTHR43327">
    <property type="entry name" value="STOMATIN-LIKE PROTEIN 2, MITOCHONDRIAL"/>
    <property type="match status" value="1"/>
</dbReference>
<dbReference type="InterPro" id="IPR036013">
    <property type="entry name" value="Band_7/SPFH_dom_sf"/>
</dbReference>
<dbReference type="Pfam" id="PF01145">
    <property type="entry name" value="Band_7"/>
    <property type="match status" value="1"/>
</dbReference>
<dbReference type="AlphaFoldDB" id="A0A6H1U0D7"/>
<dbReference type="InterPro" id="IPR001972">
    <property type="entry name" value="Stomatin_HflK_fam"/>
</dbReference>
<evidence type="ECO:0000256" key="1">
    <source>
        <dbReference type="ARBA" id="ARBA00008164"/>
    </source>
</evidence>
<dbReference type="SUPFAM" id="SSF117892">
    <property type="entry name" value="Band 7/SPFH domain"/>
    <property type="match status" value="1"/>
</dbReference>
<evidence type="ECO:0000259" key="3">
    <source>
        <dbReference type="SMART" id="SM00244"/>
    </source>
</evidence>
<dbReference type="EMBL" id="CP051167">
    <property type="protein sequence ID" value="QIZ71483.1"/>
    <property type="molecule type" value="Genomic_DNA"/>
</dbReference>
<evidence type="ECO:0000313" key="5">
    <source>
        <dbReference type="Proteomes" id="UP000500857"/>
    </source>
</evidence>
<dbReference type="GO" id="GO:0098552">
    <property type="term" value="C:side of membrane"/>
    <property type="evidence" value="ECO:0007669"/>
    <property type="project" value="UniProtKB-ARBA"/>
</dbReference>
<dbReference type="Gene3D" id="3.30.479.30">
    <property type="entry name" value="Band 7 domain"/>
    <property type="match status" value="1"/>
</dbReference>
<feature type="domain" description="Band 7" evidence="3">
    <location>
        <begin position="21"/>
        <end position="179"/>
    </location>
</feature>
<gene>
    <name evidence="4" type="ORF">HCG48_13585</name>
</gene>
<dbReference type="GO" id="GO:0005886">
    <property type="term" value="C:plasma membrane"/>
    <property type="evidence" value="ECO:0007669"/>
    <property type="project" value="UniProtKB-ARBA"/>
</dbReference>
<keyword evidence="5" id="KW-1185">Reference proteome</keyword>
<accession>A0A6H1U0D7</accession>